<dbReference type="AlphaFoldDB" id="A0A1J8PQP2"/>
<dbReference type="Proteomes" id="UP000183567">
    <property type="component" value="Unassembled WGS sequence"/>
</dbReference>
<keyword evidence="1" id="KW-0472">Membrane</keyword>
<evidence type="ECO:0000313" key="2">
    <source>
        <dbReference type="EMBL" id="OJA11494.1"/>
    </source>
</evidence>
<dbReference type="EMBL" id="LVVM01005040">
    <property type="protein sequence ID" value="OJA11494.1"/>
    <property type="molecule type" value="Genomic_DNA"/>
</dbReference>
<name>A0A1J8PQP2_9AGAM</name>
<dbReference type="OrthoDB" id="3346251at2759"/>
<gene>
    <name evidence="2" type="ORF">AZE42_07865</name>
</gene>
<keyword evidence="3" id="KW-1185">Reference proteome</keyword>
<feature type="transmembrane region" description="Helical" evidence="1">
    <location>
        <begin position="193"/>
        <end position="212"/>
    </location>
</feature>
<sequence length="299" mass="34051">MAVLPKPVVHFPSQVCMHGRSYAITNKLDPDSLACVLFILIRYLSIAAMVISNYGFFSIGFTSETCQDYYLLAPSFKVIQIMVSQAILGVRTFNIAKRDRRLGIFLLMLYIVSISLEWFTNMFDQFPIVVNLDLYYQAVRILMKYSCTSGNTGKTLSAWFNYLAAMVYDLVMLTISTSYLLKYSPLSTRLEQLIRILIYDGIGYFIILTGKYEMADPEIQRLENVVLARSSRNTNTVSAHRSPFNSKSPIDTGFSPTTLRNVHPNDVDRDIRVRVERTVIVEYANDSERSNSCEKPAVE</sequence>
<evidence type="ECO:0000256" key="1">
    <source>
        <dbReference type="SAM" id="Phobius"/>
    </source>
</evidence>
<accession>A0A1J8PQP2</accession>
<feature type="transmembrane region" description="Helical" evidence="1">
    <location>
        <begin position="159"/>
        <end position="181"/>
    </location>
</feature>
<keyword evidence="1" id="KW-0812">Transmembrane</keyword>
<comment type="caution">
    <text evidence="2">The sequence shown here is derived from an EMBL/GenBank/DDBJ whole genome shotgun (WGS) entry which is preliminary data.</text>
</comment>
<organism evidence="2 3">
    <name type="scientific">Rhizopogon vesiculosus</name>
    <dbReference type="NCBI Taxonomy" id="180088"/>
    <lineage>
        <taxon>Eukaryota</taxon>
        <taxon>Fungi</taxon>
        <taxon>Dikarya</taxon>
        <taxon>Basidiomycota</taxon>
        <taxon>Agaricomycotina</taxon>
        <taxon>Agaricomycetes</taxon>
        <taxon>Agaricomycetidae</taxon>
        <taxon>Boletales</taxon>
        <taxon>Suillineae</taxon>
        <taxon>Rhizopogonaceae</taxon>
        <taxon>Rhizopogon</taxon>
    </lineage>
</organism>
<feature type="transmembrane region" description="Helical" evidence="1">
    <location>
        <begin position="102"/>
        <end position="120"/>
    </location>
</feature>
<proteinExistence type="predicted"/>
<reference evidence="2 3" key="1">
    <citation type="submission" date="2016-03" db="EMBL/GenBank/DDBJ databases">
        <title>Comparative genomics of the ectomycorrhizal sister species Rhizopogon vinicolor and Rhizopogon vesiculosus (Basidiomycota: Boletales) reveals a divergence of the mating type B locus.</title>
        <authorList>
            <person name="Mujic A.B."/>
            <person name="Kuo A."/>
            <person name="Tritt A."/>
            <person name="Lipzen A."/>
            <person name="Chen C."/>
            <person name="Johnson J."/>
            <person name="Sharma A."/>
            <person name="Barry K."/>
            <person name="Grigoriev I.V."/>
            <person name="Spatafora J.W."/>
        </authorList>
    </citation>
    <scope>NUCLEOTIDE SEQUENCE [LARGE SCALE GENOMIC DNA]</scope>
    <source>
        <strain evidence="2 3">AM-OR11-056</strain>
    </source>
</reference>
<keyword evidence="1" id="KW-1133">Transmembrane helix</keyword>
<feature type="transmembrane region" description="Helical" evidence="1">
    <location>
        <begin position="33"/>
        <end position="57"/>
    </location>
</feature>
<protein>
    <submittedName>
        <fullName evidence="2">Uncharacterized protein</fullName>
    </submittedName>
</protein>
<evidence type="ECO:0000313" key="3">
    <source>
        <dbReference type="Proteomes" id="UP000183567"/>
    </source>
</evidence>
<dbReference type="STRING" id="180088.A0A1J8PQP2"/>